<reference evidence="4 5" key="1">
    <citation type="journal article" date="2019" name="Int. J. Syst. Evol. Microbiol.">
        <title>The Global Catalogue of Microorganisms (GCM) 10K type strain sequencing project: providing services to taxonomists for standard genome sequencing and annotation.</title>
        <authorList>
            <consortium name="The Broad Institute Genomics Platform"/>
            <consortium name="The Broad Institute Genome Sequencing Center for Infectious Disease"/>
            <person name="Wu L."/>
            <person name="Ma J."/>
        </authorList>
    </citation>
    <scope>NUCLEOTIDE SEQUENCE [LARGE SCALE GENOMIC DNA]</scope>
    <source>
        <strain evidence="4 5">JCM 16021</strain>
    </source>
</reference>
<name>A0ABN2YKY8_9ACTN</name>
<evidence type="ECO:0000259" key="3">
    <source>
        <dbReference type="PROSITE" id="PS50801"/>
    </source>
</evidence>
<dbReference type="Gene3D" id="3.30.750.24">
    <property type="entry name" value="STAS domain"/>
    <property type="match status" value="1"/>
</dbReference>
<evidence type="ECO:0000256" key="2">
    <source>
        <dbReference type="RuleBase" id="RU003749"/>
    </source>
</evidence>
<sequence>MNLEKRMQGQVVVLSCAGRLNMTSARALRDAVGTTVEGGSSRVVVDLTNTSFVDSSGLGALVAGLKVARLAGGDLRIAGASEQVRTVLNLTNLDRVLTPHRSVAEASDGW</sequence>
<dbReference type="NCBIfam" id="TIGR00377">
    <property type="entry name" value="ant_ant_sig"/>
    <property type="match status" value="1"/>
</dbReference>
<comment type="caution">
    <text evidence="4">The sequence shown here is derived from an EMBL/GenBank/DDBJ whole genome shotgun (WGS) entry which is preliminary data.</text>
</comment>
<dbReference type="PROSITE" id="PS50801">
    <property type="entry name" value="STAS"/>
    <property type="match status" value="1"/>
</dbReference>
<dbReference type="InterPro" id="IPR002645">
    <property type="entry name" value="STAS_dom"/>
</dbReference>
<organism evidence="4 5">
    <name type="scientific">Nocardioides bigeumensis</name>
    <dbReference type="NCBI Taxonomy" id="433657"/>
    <lineage>
        <taxon>Bacteria</taxon>
        <taxon>Bacillati</taxon>
        <taxon>Actinomycetota</taxon>
        <taxon>Actinomycetes</taxon>
        <taxon>Propionibacteriales</taxon>
        <taxon>Nocardioidaceae</taxon>
        <taxon>Nocardioides</taxon>
    </lineage>
</organism>
<evidence type="ECO:0000256" key="1">
    <source>
        <dbReference type="ARBA" id="ARBA00009013"/>
    </source>
</evidence>
<dbReference type="PANTHER" id="PTHR33495:SF2">
    <property type="entry name" value="ANTI-SIGMA FACTOR ANTAGONIST TM_1081-RELATED"/>
    <property type="match status" value="1"/>
</dbReference>
<keyword evidence="5" id="KW-1185">Reference proteome</keyword>
<dbReference type="PANTHER" id="PTHR33495">
    <property type="entry name" value="ANTI-SIGMA FACTOR ANTAGONIST TM_1081-RELATED-RELATED"/>
    <property type="match status" value="1"/>
</dbReference>
<dbReference type="Proteomes" id="UP001500575">
    <property type="component" value="Unassembled WGS sequence"/>
</dbReference>
<accession>A0ABN2YKY8</accession>
<dbReference type="Pfam" id="PF01740">
    <property type="entry name" value="STAS"/>
    <property type="match status" value="1"/>
</dbReference>
<comment type="similarity">
    <text evidence="1 2">Belongs to the anti-sigma-factor antagonist family.</text>
</comment>
<dbReference type="SUPFAM" id="SSF52091">
    <property type="entry name" value="SpoIIaa-like"/>
    <property type="match status" value="1"/>
</dbReference>
<feature type="domain" description="STAS" evidence="3">
    <location>
        <begin position="1"/>
        <end position="110"/>
    </location>
</feature>
<evidence type="ECO:0000313" key="4">
    <source>
        <dbReference type="EMBL" id="GAA2128754.1"/>
    </source>
</evidence>
<dbReference type="CDD" id="cd07043">
    <property type="entry name" value="STAS_anti-anti-sigma_factors"/>
    <property type="match status" value="1"/>
</dbReference>
<dbReference type="RefSeq" id="WP_344304561.1">
    <property type="nucleotide sequence ID" value="NZ_BAAAQQ010000013.1"/>
</dbReference>
<protein>
    <recommendedName>
        <fullName evidence="2">Anti-sigma factor antagonist</fullName>
    </recommendedName>
</protein>
<dbReference type="EMBL" id="BAAAQQ010000013">
    <property type="protein sequence ID" value="GAA2128754.1"/>
    <property type="molecule type" value="Genomic_DNA"/>
</dbReference>
<dbReference type="InterPro" id="IPR036513">
    <property type="entry name" value="STAS_dom_sf"/>
</dbReference>
<evidence type="ECO:0000313" key="5">
    <source>
        <dbReference type="Proteomes" id="UP001500575"/>
    </source>
</evidence>
<gene>
    <name evidence="4" type="ORF">GCM10009843_29590</name>
</gene>
<proteinExistence type="inferred from homology"/>
<dbReference type="InterPro" id="IPR003658">
    <property type="entry name" value="Anti-sigma_ant"/>
</dbReference>